<dbReference type="CDD" id="cd00431">
    <property type="entry name" value="cysteine_hydrolases"/>
    <property type="match status" value="1"/>
</dbReference>
<dbReference type="AlphaFoldDB" id="A0A6J6BIZ9"/>
<evidence type="ECO:0000313" key="3">
    <source>
        <dbReference type="EMBL" id="CAB4538684.1"/>
    </source>
</evidence>
<dbReference type="PANTHER" id="PTHR43540">
    <property type="entry name" value="PEROXYUREIDOACRYLATE/UREIDOACRYLATE AMIDOHYDROLASE-RELATED"/>
    <property type="match status" value="1"/>
</dbReference>
<feature type="domain" description="Isochorismatase-like" evidence="2">
    <location>
        <begin position="3"/>
        <end position="181"/>
    </location>
</feature>
<gene>
    <name evidence="3" type="ORF">UFOPK1358_00895</name>
    <name evidence="4" type="ORF">UFOPK3519_00482</name>
</gene>
<evidence type="ECO:0000259" key="2">
    <source>
        <dbReference type="Pfam" id="PF00857"/>
    </source>
</evidence>
<organism evidence="3">
    <name type="scientific">freshwater metagenome</name>
    <dbReference type="NCBI Taxonomy" id="449393"/>
    <lineage>
        <taxon>unclassified sequences</taxon>
        <taxon>metagenomes</taxon>
        <taxon>ecological metagenomes</taxon>
    </lineage>
</organism>
<name>A0A6J6BIZ9_9ZZZZ</name>
<dbReference type="EMBL" id="CAEZSF010000073">
    <property type="protein sequence ID" value="CAB4538684.1"/>
    <property type="molecule type" value="Genomic_DNA"/>
</dbReference>
<keyword evidence="1" id="KW-0378">Hydrolase</keyword>
<sequence length="188" mass="19576">MELQQGVVGDCASMPALREAALDRGVLNNCGLLAKAARTHGIPVVHAVVSWRADRRGTSTNTPLLAALSKNPEQMLEGTLAVEPITELGDTSGDLLSQRSHGLTPFTGTNLDATLRTLGVTTLLACGVSLNVGVLGLCLTAADLGYEIVLCSDATVGLPIQYGEQVIDNTISLLGTVTTSQTVLDHWG</sequence>
<evidence type="ECO:0000256" key="1">
    <source>
        <dbReference type="ARBA" id="ARBA00022801"/>
    </source>
</evidence>
<evidence type="ECO:0000313" key="4">
    <source>
        <dbReference type="EMBL" id="CAB4894254.1"/>
    </source>
</evidence>
<protein>
    <submittedName>
        <fullName evidence="3">Unannotated protein</fullName>
    </submittedName>
</protein>
<dbReference type="Pfam" id="PF00857">
    <property type="entry name" value="Isochorismatase"/>
    <property type="match status" value="1"/>
</dbReference>
<dbReference type="Gene3D" id="3.40.50.850">
    <property type="entry name" value="Isochorismatase-like"/>
    <property type="match status" value="1"/>
</dbReference>
<reference evidence="3" key="1">
    <citation type="submission" date="2020-05" db="EMBL/GenBank/DDBJ databases">
        <authorList>
            <person name="Chiriac C."/>
            <person name="Salcher M."/>
            <person name="Ghai R."/>
            <person name="Kavagutti S V."/>
        </authorList>
    </citation>
    <scope>NUCLEOTIDE SEQUENCE</scope>
</reference>
<proteinExistence type="predicted"/>
<dbReference type="PANTHER" id="PTHR43540:SF6">
    <property type="entry name" value="ISOCHORISMATASE-LIKE DOMAIN-CONTAINING PROTEIN"/>
    <property type="match status" value="1"/>
</dbReference>
<dbReference type="SUPFAM" id="SSF52499">
    <property type="entry name" value="Isochorismatase-like hydrolases"/>
    <property type="match status" value="1"/>
</dbReference>
<accession>A0A6J6BIZ9</accession>
<dbReference type="InterPro" id="IPR036380">
    <property type="entry name" value="Isochorismatase-like_sf"/>
</dbReference>
<dbReference type="EMBL" id="CAFBMG010000024">
    <property type="protein sequence ID" value="CAB4894254.1"/>
    <property type="molecule type" value="Genomic_DNA"/>
</dbReference>
<dbReference type="InterPro" id="IPR000868">
    <property type="entry name" value="Isochorismatase-like_dom"/>
</dbReference>
<dbReference type="InterPro" id="IPR050272">
    <property type="entry name" value="Isochorismatase-like_hydrls"/>
</dbReference>
<dbReference type="GO" id="GO:0016787">
    <property type="term" value="F:hydrolase activity"/>
    <property type="evidence" value="ECO:0007669"/>
    <property type="project" value="UniProtKB-KW"/>
</dbReference>